<dbReference type="RefSeq" id="WP_274374516.1">
    <property type="nucleotide sequence ID" value="NZ_CP072943.1"/>
</dbReference>
<dbReference type="Proteomes" id="UP000671879">
    <property type="component" value="Chromosome"/>
</dbReference>
<keyword evidence="2" id="KW-1185">Reference proteome</keyword>
<accession>A0A9Q7F0N4</accession>
<organism evidence="1 2">
    <name type="scientific">Aminithiophilus ramosus</name>
    <dbReference type="NCBI Taxonomy" id="3029084"/>
    <lineage>
        <taxon>Bacteria</taxon>
        <taxon>Thermotogati</taxon>
        <taxon>Synergistota</taxon>
        <taxon>Synergistia</taxon>
        <taxon>Synergistales</taxon>
        <taxon>Aminithiophilaceae</taxon>
        <taxon>Aminithiophilus</taxon>
    </lineage>
</organism>
<dbReference type="AlphaFoldDB" id="A0A9Q7F0N4"/>
<dbReference type="KEGG" id="aram:KAR29_04910"/>
<protein>
    <submittedName>
        <fullName evidence="1">Uncharacterized protein</fullName>
    </submittedName>
</protein>
<proteinExistence type="predicted"/>
<sequence length="68" mass="7383">MSPSDFLFATPSFLRGMASVLDMGDTLSVFNTTDTLNDADSRATAADWQAVGQDIRKALKEYQATHAL</sequence>
<dbReference type="EMBL" id="CP072943">
    <property type="protein sequence ID" value="QTX33237.1"/>
    <property type="molecule type" value="Genomic_DNA"/>
</dbReference>
<evidence type="ECO:0000313" key="1">
    <source>
        <dbReference type="EMBL" id="QTX33237.1"/>
    </source>
</evidence>
<gene>
    <name evidence="1" type="ORF">KAR29_04910</name>
</gene>
<reference evidence="2" key="1">
    <citation type="submission" date="2021-04" db="EMBL/GenBank/DDBJ databases">
        <title>A novel Synergistetes isolate from a pyrite-forming mixed culture.</title>
        <authorList>
            <person name="Bunk B."/>
            <person name="Sproer C."/>
            <person name="Spring S."/>
            <person name="Pester M."/>
        </authorList>
    </citation>
    <scope>NUCLEOTIDE SEQUENCE [LARGE SCALE GENOMIC DNA]</scope>
    <source>
        <strain evidence="2">J.5.4.2-T.3.5.2</strain>
    </source>
</reference>
<evidence type="ECO:0000313" key="2">
    <source>
        <dbReference type="Proteomes" id="UP000671879"/>
    </source>
</evidence>
<name>A0A9Q7F0N4_9BACT</name>